<dbReference type="OrthoDB" id="3758478at2759"/>
<keyword evidence="2" id="KW-1185">Reference proteome</keyword>
<dbReference type="Proteomes" id="UP000469558">
    <property type="component" value="Unassembled WGS sequence"/>
</dbReference>
<gene>
    <name evidence="1" type="primary">ATR11</name>
    <name evidence="1" type="ORF">LSUE1_G010166</name>
</gene>
<dbReference type="InterPro" id="IPR032710">
    <property type="entry name" value="NTF2-like_dom_sf"/>
</dbReference>
<accession>A0A8T9BRT8</accession>
<evidence type="ECO:0000313" key="2">
    <source>
        <dbReference type="Proteomes" id="UP000469558"/>
    </source>
</evidence>
<dbReference type="SUPFAM" id="SSF54427">
    <property type="entry name" value="NTF2-like"/>
    <property type="match status" value="1"/>
</dbReference>
<sequence length="157" mass="17869">IMSASSAATEPSRIRKTALAAVESYSDWNITSVMSYRSAKCSHEVLPKSLGRPPLNNEEYARHFASMLPWFRNFKVTINDTFVDEKANKVVFWAQSTAETDIGPYTNEYMLVLYLNEEGDKVDRFLEFVDVGVSMGFLPKLNKYIEKELGAQNKIKL</sequence>
<dbReference type="EMBL" id="QGMK01002587">
    <property type="protein sequence ID" value="TVY57424.1"/>
    <property type="molecule type" value="Genomic_DNA"/>
</dbReference>
<feature type="non-terminal residue" evidence="1">
    <location>
        <position position="1"/>
    </location>
</feature>
<organism evidence="1 2">
    <name type="scientific">Lachnellula suecica</name>
    <dbReference type="NCBI Taxonomy" id="602035"/>
    <lineage>
        <taxon>Eukaryota</taxon>
        <taxon>Fungi</taxon>
        <taxon>Dikarya</taxon>
        <taxon>Ascomycota</taxon>
        <taxon>Pezizomycotina</taxon>
        <taxon>Leotiomycetes</taxon>
        <taxon>Helotiales</taxon>
        <taxon>Lachnaceae</taxon>
        <taxon>Lachnellula</taxon>
    </lineage>
</organism>
<dbReference type="InterPro" id="IPR050977">
    <property type="entry name" value="Fungal_Meroterpenoid_Isomerase"/>
</dbReference>
<dbReference type="PANTHER" id="PTHR39598">
    <property type="entry name" value="AUSTINOL SYNTHESIS PROTEIN F-RELATED"/>
    <property type="match status" value="1"/>
</dbReference>
<name>A0A8T9BRT8_9HELO</name>
<protein>
    <submittedName>
        <fullName evidence="1">Core atranone cluster (CAC) protein</fullName>
    </submittedName>
</protein>
<comment type="caution">
    <text evidence="1">The sequence shown here is derived from an EMBL/GenBank/DDBJ whole genome shotgun (WGS) entry which is preliminary data.</text>
</comment>
<reference evidence="1 2" key="1">
    <citation type="submission" date="2018-05" db="EMBL/GenBank/DDBJ databases">
        <title>Genome sequencing and assembly of the regulated plant pathogen Lachnellula willkommii and related sister species for the development of diagnostic species identification markers.</title>
        <authorList>
            <person name="Giroux E."/>
            <person name="Bilodeau G."/>
        </authorList>
    </citation>
    <scope>NUCLEOTIDE SEQUENCE [LARGE SCALE GENOMIC DNA]</scope>
    <source>
        <strain evidence="1 2">CBS 268.59</strain>
    </source>
</reference>
<dbReference type="PANTHER" id="PTHR39598:SF1">
    <property type="entry name" value="AUSTINOID BIOSYNTHESIS CLUSTERS PROTEIN F-RELATED"/>
    <property type="match status" value="1"/>
</dbReference>
<evidence type="ECO:0000313" key="1">
    <source>
        <dbReference type="EMBL" id="TVY57424.1"/>
    </source>
</evidence>
<dbReference type="AlphaFoldDB" id="A0A8T9BRT8"/>
<dbReference type="Gene3D" id="3.10.450.50">
    <property type="match status" value="1"/>
</dbReference>
<proteinExistence type="predicted"/>